<evidence type="ECO:0000313" key="1">
    <source>
        <dbReference type="EMBL" id="KZV91859.1"/>
    </source>
</evidence>
<proteinExistence type="predicted"/>
<dbReference type="EMBL" id="KV426019">
    <property type="protein sequence ID" value="KZV91859.1"/>
    <property type="molecule type" value="Genomic_DNA"/>
</dbReference>
<dbReference type="Proteomes" id="UP000077266">
    <property type="component" value="Unassembled WGS sequence"/>
</dbReference>
<keyword evidence="2" id="KW-1185">Reference proteome</keyword>
<dbReference type="InParanoid" id="A0A166AHA8"/>
<organism evidence="1 2">
    <name type="scientific">Exidia glandulosa HHB12029</name>
    <dbReference type="NCBI Taxonomy" id="1314781"/>
    <lineage>
        <taxon>Eukaryota</taxon>
        <taxon>Fungi</taxon>
        <taxon>Dikarya</taxon>
        <taxon>Basidiomycota</taxon>
        <taxon>Agaricomycotina</taxon>
        <taxon>Agaricomycetes</taxon>
        <taxon>Auriculariales</taxon>
        <taxon>Exidiaceae</taxon>
        <taxon>Exidia</taxon>
    </lineage>
</organism>
<sequence length="188" mass="20382">MAVAGCFVDDFTAAGSLTLEVTSGWGSRDLNAVSNEADSHCVSRAHCLSASARTGWILNRNMRGWRDLSVQECRESVDRGLWLMRASRVHTVVRRLSSLSPGKRPVQSPCQKTRDTSATHIIRGGHRVRLFGDIVLRQSLCVFRCMCAATLAFSCLLWRMRTGPVLGPAVIACSSLIPSGNSSTGSTS</sequence>
<protein>
    <submittedName>
        <fullName evidence="1">Uncharacterized protein</fullName>
    </submittedName>
</protein>
<reference evidence="1 2" key="1">
    <citation type="journal article" date="2016" name="Mol. Biol. Evol.">
        <title>Comparative Genomics of Early-Diverging Mushroom-Forming Fungi Provides Insights into the Origins of Lignocellulose Decay Capabilities.</title>
        <authorList>
            <person name="Nagy L.G."/>
            <person name="Riley R."/>
            <person name="Tritt A."/>
            <person name="Adam C."/>
            <person name="Daum C."/>
            <person name="Floudas D."/>
            <person name="Sun H."/>
            <person name="Yadav J.S."/>
            <person name="Pangilinan J."/>
            <person name="Larsson K.H."/>
            <person name="Matsuura K."/>
            <person name="Barry K."/>
            <person name="Labutti K."/>
            <person name="Kuo R."/>
            <person name="Ohm R.A."/>
            <person name="Bhattacharya S.S."/>
            <person name="Shirouzu T."/>
            <person name="Yoshinaga Y."/>
            <person name="Martin F.M."/>
            <person name="Grigoriev I.V."/>
            <person name="Hibbett D.S."/>
        </authorList>
    </citation>
    <scope>NUCLEOTIDE SEQUENCE [LARGE SCALE GENOMIC DNA]</scope>
    <source>
        <strain evidence="1 2">HHB12029</strain>
    </source>
</reference>
<evidence type="ECO:0000313" key="2">
    <source>
        <dbReference type="Proteomes" id="UP000077266"/>
    </source>
</evidence>
<dbReference type="AlphaFoldDB" id="A0A166AHA8"/>
<name>A0A166AHA8_EXIGL</name>
<gene>
    <name evidence="1" type="ORF">EXIGLDRAFT_718888</name>
</gene>
<accession>A0A166AHA8</accession>